<dbReference type="NCBIfam" id="NF033819">
    <property type="entry name" value="IS66_TnpB"/>
    <property type="match status" value="1"/>
</dbReference>
<reference evidence="2" key="1">
    <citation type="submission" date="2021-04" db="EMBL/GenBank/DDBJ databases">
        <title>The complete genome sequence of Caulobacter sp. S6.</title>
        <authorList>
            <person name="Tang Y."/>
            <person name="Ouyang W."/>
            <person name="Liu Q."/>
            <person name="Huang B."/>
            <person name="Guo Z."/>
            <person name="Lei P."/>
        </authorList>
    </citation>
    <scope>NUCLEOTIDE SEQUENCE</scope>
    <source>
        <strain evidence="2">S6</strain>
    </source>
</reference>
<proteinExistence type="predicted"/>
<dbReference type="AlphaFoldDB" id="A0A975G5U1"/>
<dbReference type="EMBL" id="CP073078">
    <property type="protein sequence ID" value="QUD89085.1"/>
    <property type="molecule type" value="Genomic_DNA"/>
</dbReference>
<keyword evidence="3" id="KW-1185">Reference proteome</keyword>
<accession>A0A975G5U1</accession>
<dbReference type="KEGG" id="caul:KCG34_12350"/>
<organism evidence="2 3">
    <name type="scientific">Phenylobacterium montanum</name>
    <dbReference type="NCBI Taxonomy" id="2823693"/>
    <lineage>
        <taxon>Bacteria</taxon>
        <taxon>Pseudomonadati</taxon>
        <taxon>Pseudomonadota</taxon>
        <taxon>Alphaproteobacteria</taxon>
        <taxon>Caulobacterales</taxon>
        <taxon>Caulobacteraceae</taxon>
        <taxon>Phenylobacterium</taxon>
    </lineage>
</organism>
<evidence type="ECO:0000313" key="3">
    <source>
        <dbReference type="Proteomes" id="UP000676409"/>
    </source>
</evidence>
<evidence type="ECO:0000313" key="1">
    <source>
        <dbReference type="EMBL" id="QUD89085.1"/>
    </source>
</evidence>
<dbReference type="PANTHER" id="PTHR36455">
    <property type="match status" value="1"/>
</dbReference>
<dbReference type="KEGG" id="caul:KCG34_04140"/>
<dbReference type="InterPro" id="IPR008878">
    <property type="entry name" value="Transposase_IS66_Orf2"/>
</dbReference>
<name>A0A975G5U1_9CAUL</name>
<dbReference type="EMBL" id="CP073078">
    <property type="protein sequence ID" value="QUD90596.1"/>
    <property type="molecule type" value="Genomic_DNA"/>
</dbReference>
<protein>
    <submittedName>
        <fullName evidence="2">IS66 family insertion sequence element accessory protein TnpB</fullName>
    </submittedName>
</protein>
<dbReference type="Proteomes" id="UP000676409">
    <property type="component" value="Chromosome"/>
</dbReference>
<dbReference type="PANTHER" id="PTHR36455:SF1">
    <property type="entry name" value="BLR8292 PROTEIN"/>
    <property type="match status" value="1"/>
</dbReference>
<dbReference type="Pfam" id="PF05717">
    <property type="entry name" value="TnpB_IS66"/>
    <property type="match status" value="1"/>
</dbReference>
<evidence type="ECO:0000313" key="2">
    <source>
        <dbReference type="EMBL" id="QUD90596.1"/>
    </source>
</evidence>
<gene>
    <name evidence="2" type="primary">tnpB</name>
    <name evidence="1" type="ORF">KCG34_04140</name>
    <name evidence="2" type="ORF">KCG34_12350</name>
</gene>
<sequence>MIGLGSGVRVLVATKPVDFRKGADSLAALAKEALGQDPFSGTVLVFRARRADRIKLVVWDGTGLVMVWKALDEGSFKWPPVSDGVMRLSSAQLAALLDGLDWTRVHPPRRVSPKAVR</sequence>